<organism evidence="2 3">
    <name type="scientific">Streptomyces griseicoloratus</name>
    <dbReference type="NCBI Taxonomy" id="2752516"/>
    <lineage>
        <taxon>Bacteria</taxon>
        <taxon>Bacillati</taxon>
        <taxon>Actinomycetota</taxon>
        <taxon>Actinomycetes</taxon>
        <taxon>Kitasatosporales</taxon>
        <taxon>Streptomycetaceae</taxon>
        <taxon>Streptomyces</taxon>
    </lineage>
</organism>
<evidence type="ECO:0000313" key="2">
    <source>
        <dbReference type="EMBL" id="MBD0421773.1"/>
    </source>
</evidence>
<gene>
    <name evidence="2" type="ORF">H0H10_21890</name>
</gene>
<name>A0A926L812_9ACTN</name>
<keyword evidence="3" id="KW-1185">Reference proteome</keyword>
<protein>
    <submittedName>
        <fullName evidence="2">Uncharacterized protein</fullName>
    </submittedName>
</protein>
<reference evidence="2" key="2">
    <citation type="submission" date="2020-09" db="EMBL/GenBank/DDBJ databases">
        <authorList>
            <person name="Luo X."/>
        </authorList>
    </citation>
    <scope>NUCLEOTIDE SEQUENCE</scope>
    <source>
        <strain evidence="2">TRM S81-3</strain>
    </source>
</reference>
<proteinExistence type="predicted"/>
<feature type="compositionally biased region" description="Basic and acidic residues" evidence="1">
    <location>
        <begin position="21"/>
        <end position="35"/>
    </location>
</feature>
<sequence>MLFERFRRKPAGRTPTPPPAHEPEERRWSTVRDGPDSDGMVTLSGKGWAGDLWRERPVRVPWRVDVGEFLGRRPLPYLWPDDAEYRAYVDADEDPGRLLRTGWIDAFLHHPDDRVVVQCLQIFTGENAVNLTSIADILGHASAPQVKQEAAKAVWRAGDAGVHWVFNVLLSRGLIPSDYDALSVHEAIGHLRRACPAERMRTLESELGGSDEED</sequence>
<reference evidence="2" key="1">
    <citation type="submission" date="2020-09" db="EMBL/GenBank/DDBJ databases">
        <title>Streptomyces grisecoloratus sp. nov., isolated from cotton soil.</title>
        <authorList>
            <person name="Xing L."/>
        </authorList>
    </citation>
    <scope>NUCLEOTIDE SEQUENCE</scope>
    <source>
        <strain evidence="2">TRM S81-3</strain>
    </source>
</reference>
<dbReference type="RefSeq" id="WP_188182721.1">
    <property type="nucleotide sequence ID" value="NZ_JACVQF010000200.1"/>
</dbReference>
<dbReference type="AlphaFoldDB" id="A0A926L812"/>
<evidence type="ECO:0000313" key="3">
    <source>
        <dbReference type="Proteomes" id="UP000621210"/>
    </source>
</evidence>
<feature type="region of interest" description="Disordered" evidence="1">
    <location>
        <begin position="1"/>
        <end position="40"/>
    </location>
</feature>
<comment type="caution">
    <text evidence="2">The sequence shown here is derived from an EMBL/GenBank/DDBJ whole genome shotgun (WGS) entry which is preliminary data.</text>
</comment>
<accession>A0A926L812</accession>
<dbReference type="Proteomes" id="UP000621210">
    <property type="component" value="Unassembled WGS sequence"/>
</dbReference>
<dbReference type="EMBL" id="JACVQF010000200">
    <property type="protein sequence ID" value="MBD0421773.1"/>
    <property type="molecule type" value="Genomic_DNA"/>
</dbReference>
<feature type="compositionally biased region" description="Basic residues" evidence="1">
    <location>
        <begin position="1"/>
        <end position="11"/>
    </location>
</feature>
<evidence type="ECO:0000256" key="1">
    <source>
        <dbReference type="SAM" id="MobiDB-lite"/>
    </source>
</evidence>